<dbReference type="EMBL" id="AMZN01000064">
    <property type="protein sequence ID" value="ELR69974.1"/>
    <property type="molecule type" value="Genomic_DNA"/>
</dbReference>
<proteinExistence type="predicted"/>
<dbReference type="STRING" id="1237149.C900_04497"/>
<dbReference type="Proteomes" id="UP000011135">
    <property type="component" value="Unassembled WGS sequence"/>
</dbReference>
<dbReference type="PANTHER" id="PTHR39473">
    <property type="match status" value="1"/>
</dbReference>
<accession>L8JR51</accession>
<evidence type="ECO:0000313" key="2">
    <source>
        <dbReference type="Proteomes" id="UP000011135"/>
    </source>
</evidence>
<gene>
    <name evidence="1" type="ORF">C900_04497</name>
</gene>
<name>L8JR51_9BACT</name>
<evidence type="ECO:0008006" key="3">
    <source>
        <dbReference type="Google" id="ProtNLM"/>
    </source>
</evidence>
<protein>
    <recommendedName>
        <fullName evidence="3">DinB-like domain-containing protein</fullName>
    </recommendedName>
</protein>
<evidence type="ECO:0000313" key="1">
    <source>
        <dbReference type="EMBL" id="ELR69974.1"/>
    </source>
</evidence>
<dbReference type="AlphaFoldDB" id="L8JR51"/>
<organism evidence="1 2">
    <name type="scientific">Fulvivirga imtechensis AK7</name>
    <dbReference type="NCBI Taxonomy" id="1237149"/>
    <lineage>
        <taxon>Bacteria</taxon>
        <taxon>Pseudomonadati</taxon>
        <taxon>Bacteroidota</taxon>
        <taxon>Cytophagia</taxon>
        <taxon>Cytophagales</taxon>
        <taxon>Fulvivirgaceae</taxon>
        <taxon>Fulvivirga</taxon>
    </lineage>
</organism>
<dbReference type="eggNOG" id="COG2318">
    <property type="taxonomic scope" value="Bacteria"/>
</dbReference>
<sequence length="174" mass="19719">MKLAEACKDVLEQLAVVVREIDQEDFVKPVDLLNNSTIGQHVRHTLEFFICLKENFSTGVVNYDGRNHDQIIESDKFAALGVIYDINTFLDTHQQDTPLHLVVNYDLSHDGIENISTNYFRELSYNIEHAIHHMAIIKIGLKIAAPYVSIPSHFGVAVSTIKFQRAQIQSPDNT</sequence>
<dbReference type="PATRIC" id="fig|1237149.3.peg.4012"/>
<comment type="caution">
    <text evidence="1">The sequence shown here is derived from an EMBL/GenBank/DDBJ whole genome shotgun (WGS) entry which is preliminary data.</text>
</comment>
<dbReference type="RefSeq" id="WP_009581679.1">
    <property type="nucleotide sequence ID" value="NZ_AMZN01000064.1"/>
</dbReference>
<dbReference type="OrthoDB" id="1162179at2"/>
<dbReference type="PANTHER" id="PTHR39473:SF1">
    <property type="entry name" value="DINB-LIKE DOMAIN-CONTAINING PROTEIN"/>
    <property type="match status" value="1"/>
</dbReference>
<reference evidence="1 2" key="1">
    <citation type="submission" date="2012-12" db="EMBL/GenBank/DDBJ databases">
        <title>Genome assembly of Fulvivirga imtechensis AK7.</title>
        <authorList>
            <person name="Nupur N."/>
            <person name="Khatri I."/>
            <person name="Kumar R."/>
            <person name="Subramanian S."/>
            <person name="Pinnaka A."/>
        </authorList>
    </citation>
    <scope>NUCLEOTIDE SEQUENCE [LARGE SCALE GENOMIC DNA]</scope>
    <source>
        <strain evidence="1 2">AK7</strain>
    </source>
</reference>
<keyword evidence="2" id="KW-1185">Reference proteome</keyword>